<evidence type="ECO:0000256" key="1">
    <source>
        <dbReference type="SAM" id="MobiDB-lite"/>
    </source>
</evidence>
<accession>A0A135ZBL2</accession>
<evidence type="ECO:0000313" key="3">
    <source>
        <dbReference type="Proteomes" id="UP000070505"/>
    </source>
</evidence>
<sequence length="386" mass="43603">MAIVMLNMLKLKKFLILLFTLIIVIPLFSGCSNSKQSSKKSGSIEKVCVHNAKTAALYKKVLANASKYNFDPEGTEDSDNNPKETKYSYALVNMSNRDVPDLILRKDANYMYPLKLFTVNKDYSDVVSSDDLIHEGMYVSNGIRVFVEQYVNTNALRYTELSGGTGEAEIYKVTMNIANSNPVEKEKYWSGIITDSPKDKVKQINFVSVNNTKILDDLAKTEDNTYKKSISRKSGKFESKNKNSKKENKKSKNVKSLAKKIEDEKASGRQVVFGTVRVLSYDQVLKMQNMPDPNPGYDHSRENFMLLIFDNKSSILLNHSGDMGNTPKPKDASMFALEKDSEAERAMKKYIGKKVYVSFRVNDGFFPSDTSLPLGEPRLEELKVIE</sequence>
<gene>
    <name evidence="2" type="ORF">HMPREF3230_00122</name>
</gene>
<feature type="region of interest" description="Disordered" evidence="1">
    <location>
        <begin position="229"/>
        <end position="256"/>
    </location>
</feature>
<dbReference type="PATRIC" id="fig|2702.101.peg.121"/>
<proteinExistence type="predicted"/>
<dbReference type="Proteomes" id="UP000070505">
    <property type="component" value="Unassembled WGS sequence"/>
</dbReference>
<reference evidence="2 3" key="1">
    <citation type="submission" date="2016-02" db="EMBL/GenBank/DDBJ databases">
        <authorList>
            <person name="Wen L."/>
            <person name="He K."/>
            <person name="Yang H."/>
        </authorList>
    </citation>
    <scope>NUCLEOTIDE SEQUENCE [LARGE SCALE GENOMIC DNA]</scope>
    <source>
        <strain evidence="2 3">CMW7778B</strain>
    </source>
</reference>
<feature type="compositionally biased region" description="Basic and acidic residues" evidence="1">
    <location>
        <begin position="235"/>
        <end position="246"/>
    </location>
</feature>
<protein>
    <submittedName>
        <fullName evidence="2">Uncharacterized protein</fullName>
    </submittedName>
</protein>
<dbReference type="EMBL" id="LSRC01000005">
    <property type="protein sequence ID" value="KXI19019.1"/>
    <property type="molecule type" value="Genomic_DNA"/>
</dbReference>
<dbReference type="AlphaFoldDB" id="A0A135ZBL2"/>
<evidence type="ECO:0000313" key="2">
    <source>
        <dbReference type="EMBL" id="KXI19019.1"/>
    </source>
</evidence>
<name>A0A135ZBL2_GARVA</name>
<organism evidence="2 3">
    <name type="scientific">Gardnerella vaginalis</name>
    <dbReference type="NCBI Taxonomy" id="2702"/>
    <lineage>
        <taxon>Bacteria</taxon>
        <taxon>Bacillati</taxon>
        <taxon>Actinomycetota</taxon>
        <taxon>Actinomycetes</taxon>
        <taxon>Bifidobacteriales</taxon>
        <taxon>Bifidobacteriaceae</taxon>
        <taxon>Gardnerella</taxon>
    </lineage>
</organism>
<comment type="caution">
    <text evidence="2">The sequence shown here is derived from an EMBL/GenBank/DDBJ whole genome shotgun (WGS) entry which is preliminary data.</text>
</comment>